<reference evidence="2 3" key="1">
    <citation type="submission" date="2020-08" db="EMBL/GenBank/DDBJ databases">
        <title>The Agave Microbiome: Exploring the role of microbial communities in plant adaptations to desert environments.</title>
        <authorList>
            <person name="Partida-Martinez L.P."/>
        </authorList>
    </citation>
    <scope>NUCLEOTIDE SEQUENCE [LARGE SCALE GENOMIC DNA]</scope>
    <source>
        <strain evidence="2 3">RAS26</strain>
    </source>
</reference>
<dbReference type="EMBL" id="JACHVX010000002">
    <property type="protein sequence ID" value="MBB2922805.1"/>
    <property type="molecule type" value="Genomic_DNA"/>
</dbReference>
<reference evidence="2 3" key="2">
    <citation type="submission" date="2020-08" db="EMBL/GenBank/DDBJ databases">
        <authorList>
            <person name="Partida-Martinez L."/>
            <person name="Huntemann M."/>
            <person name="Clum A."/>
            <person name="Wang J."/>
            <person name="Palaniappan K."/>
            <person name="Ritter S."/>
            <person name="Chen I.-M."/>
            <person name="Stamatis D."/>
            <person name="Reddy T."/>
            <person name="O'Malley R."/>
            <person name="Daum C."/>
            <person name="Shapiro N."/>
            <person name="Ivanova N."/>
            <person name="Kyrpides N."/>
            <person name="Woyke T."/>
        </authorList>
    </citation>
    <scope>NUCLEOTIDE SEQUENCE [LARGE SCALE GENOMIC DNA]</scope>
    <source>
        <strain evidence="2 3">RAS26</strain>
    </source>
</reference>
<sequence>MTSDDATTPPSATDAPTGTPTAREVADRWVETLADLDPRVATALGIRPGDDRMPDLSPEGLAAEARAARAALAELDGARVPDDDDRRCATLLRERLEAQLAVHETGADLASLRPIGSPVQVLQSIFLLMPTATDDDWAVVARRLAAVPESAASYRRTLEAGLAAGRRSAPRQAAAVVDQLGAWLPDGDTPGWHAGFVAPGPDALRAELGAGADAAATAVAELRDWIAGTYLPAVEGTPDGVGRDAYLVAARSSIGATLDPDEAYAWGWEELARIEAEMVREADRVLPGATPAEAFAHLDVHGEAVEGVEEVRVWLQTMMDAAIAELDGTAVDVAGPVRRVEAMIAPPGAAAAPYYTRPSLDFSRPGRTWLPTLGRTRFPTWDLISTWYHEGVPGHHLQLGQWAHRAAELSRFQVSVGSVSATTEGWALYAERLMDELGYLTDPGARLGYLDGQRMRAVRVVIDIGMHLGLRIPDSSAFHPGERWTAELGEEFFAARSGSPAAFVRSEIVRYLGWPGQAISYKLGERAWLAGRAAARARVEERGERFDLRAWHTAALSLGSLGLDDLERELSAIDAVAAG</sequence>
<dbReference type="InterPro" id="IPR010281">
    <property type="entry name" value="DUF885"/>
</dbReference>
<feature type="compositionally biased region" description="Low complexity" evidence="1">
    <location>
        <begin position="1"/>
        <end position="22"/>
    </location>
</feature>
<name>A0A7W4UFT1_9CELL</name>
<dbReference type="Proteomes" id="UP000518206">
    <property type="component" value="Unassembled WGS sequence"/>
</dbReference>
<organism evidence="2 3">
    <name type="scientific">Cellulomonas cellasea</name>
    <dbReference type="NCBI Taxonomy" id="43670"/>
    <lineage>
        <taxon>Bacteria</taxon>
        <taxon>Bacillati</taxon>
        <taxon>Actinomycetota</taxon>
        <taxon>Actinomycetes</taxon>
        <taxon>Micrococcales</taxon>
        <taxon>Cellulomonadaceae</taxon>
        <taxon>Cellulomonas</taxon>
    </lineage>
</organism>
<evidence type="ECO:0000313" key="3">
    <source>
        <dbReference type="Proteomes" id="UP000518206"/>
    </source>
</evidence>
<evidence type="ECO:0000313" key="2">
    <source>
        <dbReference type="EMBL" id="MBB2922805.1"/>
    </source>
</evidence>
<dbReference type="AlphaFoldDB" id="A0A7W4UFT1"/>
<comment type="caution">
    <text evidence="2">The sequence shown here is derived from an EMBL/GenBank/DDBJ whole genome shotgun (WGS) entry which is preliminary data.</text>
</comment>
<dbReference type="PANTHER" id="PTHR33361">
    <property type="entry name" value="GLR0591 PROTEIN"/>
    <property type="match status" value="1"/>
</dbReference>
<dbReference type="Pfam" id="PF05960">
    <property type="entry name" value="DUF885"/>
    <property type="match status" value="1"/>
</dbReference>
<gene>
    <name evidence="2" type="ORF">FHR80_001717</name>
</gene>
<evidence type="ECO:0000256" key="1">
    <source>
        <dbReference type="SAM" id="MobiDB-lite"/>
    </source>
</evidence>
<dbReference type="RefSeq" id="WP_183295657.1">
    <property type="nucleotide sequence ID" value="NZ_JACHVX010000002.1"/>
</dbReference>
<accession>A0A7W4UFT1</accession>
<dbReference type="PANTHER" id="PTHR33361:SF2">
    <property type="entry name" value="DUF885 DOMAIN-CONTAINING PROTEIN"/>
    <property type="match status" value="1"/>
</dbReference>
<proteinExistence type="predicted"/>
<feature type="region of interest" description="Disordered" evidence="1">
    <location>
        <begin position="1"/>
        <end position="24"/>
    </location>
</feature>
<protein>
    <submittedName>
        <fullName evidence="2">Uncharacterized protein (DUF885 family)</fullName>
    </submittedName>
</protein>